<comment type="caution">
    <text evidence="1">The sequence shown here is derived from an EMBL/GenBank/DDBJ whole genome shotgun (WGS) entry which is preliminary data.</text>
</comment>
<name>A0A9W7DR41_9STRA</name>
<feature type="non-terminal residue" evidence="1">
    <location>
        <position position="1"/>
    </location>
</feature>
<proteinExistence type="predicted"/>
<dbReference type="AlphaFoldDB" id="A0A9W7DR41"/>
<keyword evidence="2" id="KW-1185">Reference proteome</keyword>
<sequence length="31" mass="3828">MRRGEVQPFNRSCYVPRLHGRNIQLFHWSDK</sequence>
<evidence type="ECO:0000313" key="2">
    <source>
        <dbReference type="Proteomes" id="UP001165082"/>
    </source>
</evidence>
<gene>
    <name evidence="1" type="ORF">TrRE_jg4270</name>
</gene>
<protein>
    <submittedName>
        <fullName evidence="1">Uncharacterized protein</fullName>
    </submittedName>
</protein>
<dbReference type="EMBL" id="BRXZ01001972">
    <property type="protein sequence ID" value="GMH51230.1"/>
    <property type="molecule type" value="Genomic_DNA"/>
</dbReference>
<reference evidence="1" key="1">
    <citation type="submission" date="2022-07" db="EMBL/GenBank/DDBJ databases">
        <title>Genome analysis of Parmales, a sister group of diatoms, reveals the evolutionary specialization of diatoms from phago-mixotrophs to photoautotrophs.</title>
        <authorList>
            <person name="Ban H."/>
            <person name="Sato S."/>
            <person name="Yoshikawa S."/>
            <person name="Kazumasa Y."/>
            <person name="Nakamura Y."/>
            <person name="Ichinomiya M."/>
            <person name="Saitoh K."/>
            <person name="Sato N."/>
            <person name="Blanc-Mathieu R."/>
            <person name="Endo H."/>
            <person name="Kuwata A."/>
            <person name="Ogata H."/>
        </authorList>
    </citation>
    <scope>NUCLEOTIDE SEQUENCE</scope>
</reference>
<organism evidence="1 2">
    <name type="scientific">Triparma retinervis</name>
    <dbReference type="NCBI Taxonomy" id="2557542"/>
    <lineage>
        <taxon>Eukaryota</taxon>
        <taxon>Sar</taxon>
        <taxon>Stramenopiles</taxon>
        <taxon>Ochrophyta</taxon>
        <taxon>Bolidophyceae</taxon>
        <taxon>Parmales</taxon>
        <taxon>Triparmaceae</taxon>
        <taxon>Triparma</taxon>
    </lineage>
</organism>
<accession>A0A9W7DR41</accession>
<dbReference type="Proteomes" id="UP001165082">
    <property type="component" value="Unassembled WGS sequence"/>
</dbReference>
<evidence type="ECO:0000313" key="1">
    <source>
        <dbReference type="EMBL" id="GMH51230.1"/>
    </source>
</evidence>